<evidence type="ECO:0000313" key="7">
    <source>
        <dbReference type="EMBL" id="KAJ7969626.1"/>
    </source>
</evidence>
<evidence type="ECO:0000256" key="1">
    <source>
        <dbReference type="ARBA" id="ARBA00008956"/>
    </source>
</evidence>
<dbReference type="GO" id="GO:0030154">
    <property type="term" value="P:cell differentiation"/>
    <property type="evidence" value="ECO:0007669"/>
    <property type="project" value="UniProtKB-KW"/>
</dbReference>
<feature type="compositionally biased region" description="Low complexity" evidence="6">
    <location>
        <begin position="403"/>
        <end position="433"/>
    </location>
</feature>
<dbReference type="Pfam" id="PF07899">
    <property type="entry name" value="Frigida"/>
    <property type="match status" value="1"/>
</dbReference>
<evidence type="ECO:0000256" key="5">
    <source>
        <dbReference type="RuleBase" id="RU364012"/>
    </source>
</evidence>
<keyword evidence="8" id="KW-1185">Reference proteome</keyword>
<keyword evidence="2 5" id="KW-0217">Developmental protein</keyword>
<dbReference type="PANTHER" id="PTHR31791">
    <property type="entry name" value="FRIGIDA-LIKE PROTEIN 3-RELATED"/>
    <property type="match status" value="1"/>
</dbReference>
<dbReference type="Proteomes" id="UP001163823">
    <property type="component" value="Chromosome 4"/>
</dbReference>
<protein>
    <recommendedName>
        <fullName evidence="5">FRIGIDA-like protein</fullName>
    </recommendedName>
</protein>
<dbReference type="InterPro" id="IPR012474">
    <property type="entry name" value="Frigida"/>
</dbReference>
<keyword evidence="3 5" id="KW-0221">Differentiation</keyword>
<reference evidence="7" key="1">
    <citation type="journal article" date="2023" name="Science">
        <title>Elucidation of the pathway for biosynthesis of saponin adjuvants from the soapbark tree.</title>
        <authorList>
            <person name="Reed J."/>
            <person name="Orme A."/>
            <person name="El-Demerdash A."/>
            <person name="Owen C."/>
            <person name="Martin L.B.B."/>
            <person name="Misra R.C."/>
            <person name="Kikuchi S."/>
            <person name="Rejzek M."/>
            <person name="Martin A.C."/>
            <person name="Harkess A."/>
            <person name="Leebens-Mack J."/>
            <person name="Louveau T."/>
            <person name="Stephenson M.J."/>
            <person name="Osbourn A."/>
        </authorList>
    </citation>
    <scope>NUCLEOTIDE SEQUENCE</scope>
    <source>
        <strain evidence="7">S10</strain>
    </source>
</reference>
<evidence type="ECO:0000256" key="3">
    <source>
        <dbReference type="ARBA" id="ARBA00022782"/>
    </source>
</evidence>
<dbReference type="EMBL" id="JARAOO010000004">
    <property type="protein sequence ID" value="KAJ7969626.1"/>
    <property type="molecule type" value="Genomic_DNA"/>
</dbReference>
<organism evidence="7 8">
    <name type="scientific">Quillaja saponaria</name>
    <name type="common">Soap bark tree</name>
    <dbReference type="NCBI Taxonomy" id="32244"/>
    <lineage>
        <taxon>Eukaryota</taxon>
        <taxon>Viridiplantae</taxon>
        <taxon>Streptophyta</taxon>
        <taxon>Embryophyta</taxon>
        <taxon>Tracheophyta</taxon>
        <taxon>Spermatophyta</taxon>
        <taxon>Magnoliopsida</taxon>
        <taxon>eudicotyledons</taxon>
        <taxon>Gunneridae</taxon>
        <taxon>Pentapetalae</taxon>
        <taxon>rosids</taxon>
        <taxon>fabids</taxon>
        <taxon>Fabales</taxon>
        <taxon>Quillajaceae</taxon>
        <taxon>Quillaja</taxon>
    </lineage>
</organism>
<sequence length="534" mass="58712">MAAELVIKTDRVKKFFDDLEAQKSILSTCTRLFTTLSDHFTSMQDSLSQKFQSLESKIQTLESNSQKTLESIDHRENSIPERESAAAARIEEQKEAALAEFENPVYGNGGLSETLKSLSRKMDSSGLLRFIVSKRKESVTLRAEIVQAIAEAVDPPRLVLDALDEFLKSKLAKTGVTDKRWACGMLIQALFPEISSGGKAPEFSRNIVERAASLVESWKGQMDGDSEVGAFGAAEAVMFLQMVVGFRLLARFDGEYLRKLVMEFASRRDMAKLAAALEYGEKMGDIIDELLKNGKEIEAVYFASESGLTGRFPPIDLLKSYLRNSKKNATTILKNGNNSQAAAEESSTMELNSIKAIIKCVEDHKLESDFNLDSLRKRATHLEKAKSERKKNSGASNKPQNKRAYSASGSRGSGPPFRPAKASKYSNAYSSFSRRNPVPPPHPSPATRYSGPYNHPVQTIYDVPPAIPYASPYGVPHTQSPAAVTQQHYPLPVDNMGSAGYMPTGSYAGQTSYSAYDYGNAAPANTYQPPSYTQ</sequence>
<dbReference type="KEGG" id="qsa:O6P43_007940"/>
<feature type="region of interest" description="Disordered" evidence="6">
    <location>
        <begin position="382"/>
        <end position="451"/>
    </location>
</feature>
<keyword evidence="4 5" id="KW-0287">Flowering</keyword>
<name>A0AAD7PVD0_QUISA</name>
<comment type="similarity">
    <text evidence="1 5">Belongs to the Frigida family.</text>
</comment>
<proteinExistence type="inferred from homology"/>
<dbReference type="GO" id="GO:0009908">
    <property type="term" value="P:flower development"/>
    <property type="evidence" value="ECO:0007669"/>
    <property type="project" value="UniProtKB-KW"/>
</dbReference>
<evidence type="ECO:0000313" key="8">
    <source>
        <dbReference type="Proteomes" id="UP001163823"/>
    </source>
</evidence>
<evidence type="ECO:0000256" key="6">
    <source>
        <dbReference type="SAM" id="MobiDB-lite"/>
    </source>
</evidence>
<dbReference type="PANTHER" id="PTHR31791:SF10">
    <property type="entry name" value="FRIGIDA-LIKE PROTEIN"/>
    <property type="match status" value="1"/>
</dbReference>
<evidence type="ECO:0000256" key="4">
    <source>
        <dbReference type="ARBA" id="ARBA00023089"/>
    </source>
</evidence>
<accession>A0AAD7PVD0</accession>
<comment type="caution">
    <text evidence="7">The sequence shown here is derived from an EMBL/GenBank/DDBJ whole genome shotgun (WGS) entry which is preliminary data.</text>
</comment>
<dbReference type="AlphaFoldDB" id="A0AAD7PVD0"/>
<gene>
    <name evidence="7" type="ORF">O6P43_007940</name>
</gene>
<evidence type="ECO:0000256" key="2">
    <source>
        <dbReference type="ARBA" id="ARBA00022473"/>
    </source>
</evidence>